<evidence type="ECO:0000313" key="4">
    <source>
        <dbReference type="Proteomes" id="UP000315750"/>
    </source>
</evidence>
<proteinExistence type="predicted"/>
<dbReference type="OrthoDB" id="6381507at2"/>
<dbReference type="AlphaFoldDB" id="A0A518AP23"/>
<evidence type="ECO:0000313" key="3">
    <source>
        <dbReference type="EMBL" id="QDU56480.1"/>
    </source>
</evidence>
<feature type="chain" id="PRO_5022220582" evidence="2">
    <location>
        <begin position="32"/>
        <end position="1114"/>
    </location>
</feature>
<dbReference type="SUPFAM" id="SSF63446">
    <property type="entry name" value="Type I dockerin domain"/>
    <property type="match status" value="1"/>
</dbReference>
<keyword evidence="1 2" id="KW-0732">Signal</keyword>
<organism evidence="3 4">
    <name type="scientific">Aeoliella mucimassa</name>
    <dbReference type="NCBI Taxonomy" id="2527972"/>
    <lineage>
        <taxon>Bacteria</taxon>
        <taxon>Pseudomonadati</taxon>
        <taxon>Planctomycetota</taxon>
        <taxon>Planctomycetia</taxon>
        <taxon>Pirellulales</taxon>
        <taxon>Lacipirellulaceae</taxon>
        <taxon>Aeoliella</taxon>
    </lineage>
</organism>
<dbReference type="Pfam" id="PF12951">
    <property type="entry name" value="PATR"/>
    <property type="match status" value="1"/>
</dbReference>
<evidence type="ECO:0000256" key="1">
    <source>
        <dbReference type="ARBA" id="ARBA00022729"/>
    </source>
</evidence>
<dbReference type="RefSeq" id="WP_145247221.1">
    <property type="nucleotide sequence ID" value="NZ_CP036278.1"/>
</dbReference>
<name>A0A518AP23_9BACT</name>
<dbReference type="InterPro" id="IPR036439">
    <property type="entry name" value="Dockerin_dom_sf"/>
</dbReference>
<protein>
    <submittedName>
        <fullName evidence="3">Autotransporter-associated beta strand repeat protein</fullName>
    </submittedName>
</protein>
<sequence precursor="true">MSLYSARSAFMDLGRVLIVGLLCGVAAPALAANDVAGTLFTLTNSTTAPNGAWSWFQDERVVIDDSDPNNTLLMASSVSAGSGSESGDIDLLWMNLDTQQQGEYELHNQFQQDDHDSAAIYVRPDGRYLAMYAGHFLDGLTRWRVSTNPHDPTSWGAEQTLNNGDASTYNNIYYLPNDNNGAGRTYNFTRTDNWDPNVQISDDDGSTWTEVGKLLTQGTTGDRPYVRYGSDGNKIHFITTEEHPRQNQNSVYHGYVRDGVLYSTAGEVIDSNLFDASGAAPAALTPVFTNGSEFDGVTLTRAWTIDMEVDNTGNPVGILSARVNDSNQDHRFLYARFDGIEWQVHQMAAAGGYLYSSEDDYTGLASVDPDNPNVVYMSSDIDPRSGSTTNKYELYKGVTDDFGASWTWSAITENSTIDNVRPVVADWNGNETAVTWMRGTYTTYADWNTEIVGVQLSATDAKSLLWRGDASQATLWDLNTTANWDSGGDIHDVYLEGAEVAFGDSASSTTVHLASNVSPMGVAFNNSSQAYTLTGSGGIGGSGRLRVIGGGTVTLANGDNSYTGPTEIARGTLAISGEAKLSGSSHIHVMEQGVFDTTAVVGDAYVLDAQQLTIEGNVQGNVAATNASTVHLQAAHSLTGNLSVASGSLTTGTGTITGHLVAREGGTIQIGGQGMPALQTNQLVDNFDSYNNSTTTTIGANSSGDATNGVWLGVFDGTGAANVVDESGSNQSLDVFGIPDQGSGGWRGAQTDLTSSFDTDMSVADQSNTTLFFQFKAVSNTGTFDTMFGLTDSTANLDLNDAWSDFAVMPFLAGGGVGAADFKATTELGDQIAIENVVGDQWYNVWMVVDTTDNLFDIYVSTGTDDGVLAIENAIFRNGLGNADLTSFGIAGREAGHVRIDNLYRSDGVSITNPLSSPSVTQFVGETLLVTGDLTLETGGTVVFDIATSGSNDKLAVGGNLNAGGTLTLVHDAAAPALAAGDAFDLLDFATLDGVFDELSLPTLNASLRWNTSRLLTEGILSVEAGLVGDFNSDGIVNLADYTVWRDTLGSVGGGLAADANADLRIDMDDYLAWKANFGATMPAPRFDQSQVPEPSAWLLAISLVGVSWRAIRG</sequence>
<dbReference type="KEGG" id="amuc:Pan181_26890"/>
<dbReference type="Gene3D" id="1.10.1330.10">
    <property type="entry name" value="Dockerin domain"/>
    <property type="match status" value="1"/>
</dbReference>
<dbReference type="GO" id="GO:0000272">
    <property type="term" value="P:polysaccharide catabolic process"/>
    <property type="evidence" value="ECO:0007669"/>
    <property type="project" value="InterPro"/>
</dbReference>
<dbReference type="Proteomes" id="UP000315750">
    <property type="component" value="Chromosome"/>
</dbReference>
<dbReference type="EMBL" id="CP036278">
    <property type="protein sequence ID" value="QDU56480.1"/>
    <property type="molecule type" value="Genomic_DNA"/>
</dbReference>
<dbReference type="NCBIfam" id="TIGR02601">
    <property type="entry name" value="autotrns_rpt"/>
    <property type="match status" value="1"/>
</dbReference>
<accession>A0A518AP23</accession>
<evidence type="ECO:0000256" key="2">
    <source>
        <dbReference type="SAM" id="SignalP"/>
    </source>
</evidence>
<feature type="signal peptide" evidence="2">
    <location>
        <begin position="1"/>
        <end position="31"/>
    </location>
</feature>
<gene>
    <name evidence="3" type="ORF">Pan181_26890</name>
</gene>
<keyword evidence="4" id="KW-1185">Reference proteome</keyword>
<reference evidence="3 4" key="1">
    <citation type="submission" date="2019-02" db="EMBL/GenBank/DDBJ databases">
        <title>Deep-cultivation of Planctomycetes and their phenomic and genomic characterization uncovers novel biology.</title>
        <authorList>
            <person name="Wiegand S."/>
            <person name="Jogler M."/>
            <person name="Boedeker C."/>
            <person name="Pinto D."/>
            <person name="Vollmers J."/>
            <person name="Rivas-Marin E."/>
            <person name="Kohn T."/>
            <person name="Peeters S.H."/>
            <person name="Heuer A."/>
            <person name="Rast P."/>
            <person name="Oberbeckmann S."/>
            <person name="Bunk B."/>
            <person name="Jeske O."/>
            <person name="Meyerdierks A."/>
            <person name="Storesund J.E."/>
            <person name="Kallscheuer N."/>
            <person name="Luecker S."/>
            <person name="Lage O.M."/>
            <person name="Pohl T."/>
            <person name="Merkel B.J."/>
            <person name="Hornburger P."/>
            <person name="Mueller R.-W."/>
            <person name="Bruemmer F."/>
            <person name="Labrenz M."/>
            <person name="Spormann A.M."/>
            <person name="Op den Camp H."/>
            <person name="Overmann J."/>
            <person name="Amann R."/>
            <person name="Jetten M.S.M."/>
            <person name="Mascher T."/>
            <person name="Medema M.H."/>
            <person name="Devos D.P."/>
            <person name="Kaster A.-K."/>
            <person name="Ovreas L."/>
            <person name="Rohde M."/>
            <person name="Galperin M.Y."/>
            <person name="Jogler C."/>
        </authorList>
    </citation>
    <scope>NUCLEOTIDE SEQUENCE [LARGE SCALE GENOMIC DNA]</scope>
    <source>
        <strain evidence="3 4">Pan181</strain>
    </source>
</reference>
<dbReference type="InterPro" id="IPR013425">
    <property type="entry name" value="Autotrns_rpt"/>
</dbReference>